<protein>
    <submittedName>
        <fullName evidence="2">NADH dehydrogenase [ubiquinone] 1 alpha subcomplex subunit 6</fullName>
    </submittedName>
</protein>
<accession>A0AC34GP12</accession>
<reference evidence="2" key="1">
    <citation type="submission" date="2022-11" db="UniProtKB">
        <authorList>
            <consortium name="WormBaseParasite"/>
        </authorList>
    </citation>
    <scope>IDENTIFICATION</scope>
</reference>
<organism evidence="1 2">
    <name type="scientific">Panagrolaimus sp. ES5</name>
    <dbReference type="NCBI Taxonomy" id="591445"/>
    <lineage>
        <taxon>Eukaryota</taxon>
        <taxon>Metazoa</taxon>
        <taxon>Ecdysozoa</taxon>
        <taxon>Nematoda</taxon>
        <taxon>Chromadorea</taxon>
        <taxon>Rhabditida</taxon>
        <taxon>Tylenchina</taxon>
        <taxon>Panagrolaimomorpha</taxon>
        <taxon>Panagrolaimoidea</taxon>
        <taxon>Panagrolaimidae</taxon>
        <taxon>Panagrolaimus</taxon>
    </lineage>
</organism>
<dbReference type="Proteomes" id="UP000887579">
    <property type="component" value="Unplaced"/>
</dbReference>
<evidence type="ECO:0000313" key="1">
    <source>
        <dbReference type="Proteomes" id="UP000887579"/>
    </source>
</evidence>
<name>A0AC34GP12_9BILA</name>
<dbReference type="WBParaSite" id="ES5_v2.g5905.t1">
    <property type="protein sequence ID" value="ES5_v2.g5905.t1"/>
    <property type="gene ID" value="ES5_v2.g5905"/>
</dbReference>
<evidence type="ECO:0000313" key="2">
    <source>
        <dbReference type="WBParaSite" id="ES5_v2.g5905.t1"/>
    </source>
</evidence>
<proteinExistence type="predicted"/>
<sequence>MAGPSARVTKAGAEALTRHVTPIISSSREEARARVLAVYKELQRMTPRFWFDYDMKDMPLPVFRAVLKKQFDKKAHLTDARVIDREVEECYQHMKSIDYKFYNKDHVRNFLFRENVEAKPKDFLSRFLTQKE</sequence>